<protein>
    <submittedName>
        <fullName evidence="1">Uncharacterized protein</fullName>
    </submittedName>
</protein>
<name>A0A1F7S0A7_9BACT</name>
<evidence type="ECO:0000313" key="2">
    <source>
        <dbReference type="Proteomes" id="UP000179266"/>
    </source>
</evidence>
<dbReference type="EMBL" id="MGDD01000123">
    <property type="protein sequence ID" value="OGL46537.1"/>
    <property type="molecule type" value="Genomic_DNA"/>
</dbReference>
<dbReference type="AlphaFoldDB" id="A0A1F7S0A7"/>
<sequence>MPVYLPHQSEKQYDCLLYIASFLYNTHITLAKNSKEILKSDFKIKTTYESESLHIGITSKDQSAFLFIRTLSYSFSGRKVEPSLFYLNPDIIPDSWIGLDAVDVIILED</sequence>
<reference evidence="1 2" key="1">
    <citation type="journal article" date="2016" name="Nat. Commun.">
        <title>Thousands of microbial genomes shed light on interconnected biogeochemical processes in an aquifer system.</title>
        <authorList>
            <person name="Anantharaman K."/>
            <person name="Brown C.T."/>
            <person name="Hug L.A."/>
            <person name="Sharon I."/>
            <person name="Castelle C.J."/>
            <person name="Probst A.J."/>
            <person name="Thomas B.C."/>
            <person name="Singh A."/>
            <person name="Wilkins M.J."/>
            <person name="Karaoz U."/>
            <person name="Brodie E.L."/>
            <person name="Williams K.H."/>
            <person name="Hubbard S.S."/>
            <person name="Banfield J.F."/>
        </authorList>
    </citation>
    <scope>NUCLEOTIDE SEQUENCE [LARGE SCALE GENOMIC DNA]</scope>
</reference>
<comment type="caution">
    <text evidence="1">The sequence shown here is derived from an EMBL/GenBank/DDBJ whole genome shotgun (WGS) entry which is preliminary data.</text>
</comment>
<proteinExistence type="predicted"/>
<accession>A0A1F7S0A7</accession>
<organism evidence="1 2">
    <name type="scientific">Candidatus Schekmanbacteria bacterium RBG_13_48_7</name>
    <dbReference type="NCBI Taxonomy" id="1817878"/>
    <lineage>
        <taxon>Bacteria</taxon>
        <taxon>Candidatus Schekmaniibacteriota</taxon>
    </lineage>
</organism>
<dbReference type="Proteomes" id="UP000179266">
    <property type="component" value="Unassembled WGS sequence"/>
</dbReference>
<evidence type="ECO:0000313" key="1">
    <source>
        <dbReference type="EMBL" id="OGL46537.1"/>
    </source>
</evidence>
<gene>
    <name evidence="1" type="ORF">A2161_22145</name>
</gene>